<dbReference type="Proteomes" id="UP000022447">
    <property type="component" value="Unassembled WGS sequence"/>
</dbReference>
<comment type="caution">
    <text evidence="1">The sequence shown here is derived from an EMBL/GenBank/DDBJ whole genome shotgun (WGS) entry which is preliminary data.</text>
</comment>
<sequence length="209" mass="21977">MITLGWSRCSTALPMPCHCLDAGAVSLVVAADDKAARARDRMALQCACAAALPEFLPVAPGRAVTAGDALDWTAENASDLLRCLAALAGRVQATLFVEKPEPIPGPRDAIDGAGWLRSRAERAQSHAADASDVTTTVRAALDPDIPLRTRTGPRAILVDLLIERAAAPSILERLSLELSHASVGRRKRRVAMLAAPLPAYGFADIGMPA</sequence>
<gene>
    <name evidence="1" type="ORF">OCH239_11830</name>
</gene>
<dbReference type="EMBL" id="JALZ01000003">
    <property type="protein sequence ID" value="ETX15944.1"/>
    <property type="molecule type" value="Genomic_DNA"/>
</dbReference>
<dbReference type="AlphaFoldDB" id="X7EIM3"/>
<keyword evidence="2" id="KW-1185">Reference proteome</keyword>
<name>X7EIM3_9RHOB</name>
<reference evidence="1 2" key="1">
    <citation type="submission" date="2014-01" db="EMBL/GenBank/DDBJ databases">
        <title>Roseivivax halodurans JCM 10272 Genome Sequencing.</title>
        <authorList>
            <person name="Lai Q."/>
            <person name="Li G."/>
            <person name="Shao Z."/>
        </authorList>
    </citation>
    <scope>NUCLEOTIDE SEQUENCE [LARGE SCALE GENOMIC DNA]</scope>
    <source>
        <strain evidence="1 2">JCM 10272</strain>
    </source>
</reference>
<accession>X7EIM3</accession>
<organism evidence="1 2">
    <name type="scientific">Roseivivax halodurans JCM 10272</name>
    <dbReference type="NCBI Taxonomy" id="1449350"/>
    <lineage>
        <taxon>Bacteria</taxon>
        <taxon>Pseudomonadati</taxon>
        <taxon>Pseudomonadota</taxon>
        <taxon>Alphaproteobacteria</taxon>
        <taxon>Rhodobacterales</taxon>
        <taxon>Roseobacteraceae</taxon>
        <taxon>Roseivivax</taxon>
    </lineage>
</organism>
<dbReference type="STRING" id="1449350.OCH239_11830"/>
<proteinExistence type="predicted"/>
<dbReference type="eggNOG" id="ENOG50313A3">
    <property type="taxonomic scope" value="Bacteria"/>
</dbReference>
<evidence type="ECO:0000313" key="2">
    <source>
        <dbReference type="Proteomes" id="UP000022447"/>
    </source>
</evidence>
<protein>
    <submittedName>
        <fullName evidence="1">Uncharacterized protein</fullName>
    </submittedName>
</protein>
<evidence type="ECO:0000313" key="1">
    <source>
        <dbReference type="EMBL" id="ETX15944.1"/>
    </source>
</evidence>
<dbReference type="RefSeq" id="WP_037259405.1">
    <property type="nucleotide sequence ID" value="NZ_JALZ01000003.1"/>
</dbReference>